<dbReference type="Pfam" id="PF00501">
    <property type="entry name" value="AMP-binding"/>
    <property type="match status" value="1"/>
</dbReference>
<gene>
    <name evidence="2" type="ORF">SAMN04488505_1156</name>
</gene>
<dbReference type="InterPro" id="IPR036736">
    <property type="entry name" value="ACP-like_sf"/>
</dbReference>
<dbReference type="Gene3D" id="3.40.50.150">
    <property type="entry name" value="Vaccinia Virus protein VP39"/>
    <property type="match status" value="1"/>
</dbReference>
<keyword evidence="2" id="KW-0808">Transferase</keyword>
<dbReference type="SUPFAM" id="SSF52777">
    <property type="entry name" value="CoA-dependent acyltransferases"/>
    <property type="match status" value="1"/>
</dbReference>
<dbReference type="SUPFAM" id="SSF56801">
    <property type="entry name" value="Acetyl-CoA synthetase-like"/>
    <property type="match status" value="1"/>
</dbReference>
<dbReference type="GO" id="GO:0043041">
    <property type="term" value="P:amino acid activation for nonribosomal peptide biosynthetic process"/>
    <property type="evidence" value="ECO:0007669"/>
    <property type="project" value="TreeGrafter"/>
</dbReference>
<dbReference type="PROSITE" id="PS50075">
    <property type="entry name" value="CARRIER"/>
    <property type="match status" value="1"/>
</dbReference>
<dbReference type="Proteomes" id="UP000198984">
    <property type="component" value="Unassembled WGS sequence"/>
</dbReference>
<accession>A0A1H8KD17</accession>
<dbReference type="SUPFAM" id="SSF53335">
    <property type="entry name" value="S-adenosyl-L-methionine-dependent methyltransferases"/>
    <property type="match status" value="1"/>
</dbReference>
<dbReference type="InterPro" id="IPR006342">
    <property type="entry name" value="FkbM_mtfrase"/>
</dbReference>
<dbReference type="GO" id="GO:0008168">
    <property type="term" value="F:methyltransferase activity"/>
    <property type="evidence" value="ECO:0007669"/>
    <property type="project" value="UniProtKB-KW"/>
</dbReference>
<dbReference type="Gene3D" id="3.30.300.30">
    <property type="match status" value="2"/>
</dbReference>
<evidence type="ECO:0000313" key="3">
    <source>
        <dbReference type="Proteomes" id="UP000198984"/>
    </source>
</evidence>
<dbReference type="InterPro" id="IPR009081">
    <property type="entry name" value="PP-bd_ACP"/>
</dbReference>
<protein>
    <submittedName>
        <fullName evidence="2">Methyltransferase, FkbM family/amino acid adenylation domain-containing protein</fullName>
    </submittedName>
</protein>
<reference evidence="2 3" key="1">
    <citation type="submission" date="2016-10" db="EMBL/GenBank/DDBJ databases">
        <authorList>
            <person name="de Groot N.N."/>
        </authorList>
    </citation>
    <scope>NUCLEOTIDE SEQUENCE [LARGE SCALE GENOMIC DNA]</scope>
    <source>
        <strain evidence="2 3">DSM 21039</strain>
    </source>
</reference>
<dbReference type="FunFam" id="3.40.50.12780:FF:000012">
    <property type="entry name" value="Non-ribosomal peptide synthetase"/>
    <property type="match status" value="1"/>
</dbReference>
<dbReference type="InterPro" id="IPR029063">
    <property type="entry name" value="SAM-dependent_MTases_sf"/>
</dbReference>
<dbReference type="PANTHER" id="PTHR45527:SF1">
    <property type="entry name" value="FATTY ACID SYNTHASE"/>
    <property type="match status" value="1"/>
</dbReference>
<keyword evidence="2" id="KW-0489">Methyltransferase</keyword>
<dbReference type="Gene3D" id="2.30.38.10">
    <property type="entry name" value="Luciferase, Domain 3"/>
    <property type="match status" value="1"/>
</dbReference>
<dbReference type="OrthoDB" id="4317020at2"/>
<dbReference type="NCBIfam" id="TIGR01733">
    <property type="entry name" value="AA-adenyl-dom"/>
    <property type="match status" value="1"/>
</dbReference>
<evidence type="ECO:0000259" key="1">
    <source>
        <dbReference type="PROSITE" id="PS50075"/>
    </source>
</evidence>
<dbReference type="GO" id="GO:0031177">
    <property type="term" value="F:phosphopantetheine binding"/>
    <property type="evidence" value="ECO:0007669"/>
    <property type="project" value="TreeGrafter"/>
</dbReference>
<organism evidence="2 3">
    <name type="scientific">Chitinophaga rupis</name>
    <dbReference type="NCBI Taxonomy" id="573321"/>
    <lineage>
        <taxon>Bacteria</taxon>
        <taxon>Pseudomonadati</taxon>
        <taxon>Bacteroidota</taxon>
        <taxon>Chitinophagia</taxon>
        <taxon>Chitinophagales</taxon>
        <taxon>Chitinophagaceae</taxon>
        <taxon>Chitinophaga</taxon>
    </lineage>
</organism>
<dbReference type="InterPro" id="IPR020845">
    <property type="entry name" value="AMP-binding_CS"/>
</dbReference>
<dbReference type="PANTHER" id="PTHR45527">
    <property type="entry name" value="NONRIBOSOMAL PEPTIDE SYNTHETASE"/>
    <property type="match status" value="1"/>
</dbReference>
<dbReference type="AlphaFoldDB" id="A0A1H8KD17"/>
<name>A0A1H8KD17_9BACT</name>
<dbReference type="PROSITE" id="PS00455">
    <property type="entry name" value="AMP_BINDING"/>
    <property type="match status" value="1"/>
</dbReference>
<dbReference type="InterPro" id="IPR045851">
    <property type="entry name" value="AMP-bd_C_sf"/>
</dbReference>
<proteinExistence type="predicted"/>
<dbReference type="SUPFAM" id="SSF47336">
    <property type="entry name" value="ACP-like"/>
    <property type="match status" value="1"/>
</dbReference>
<dbReference type="InterPro" id="IPR010071">
    <property type="entry name" value="AA_adenyl_dom"/>
</dbReference>
<dbReference type="EMBL" id="FOBB01000015">
    <property type="protein sequence ID" value="SEN90909.1"/>
    <property type="molecule type" value="Genomic_DNA"/>
</dbReference>
<dbReference type="Pfam" id="PF00550">
    <property type="entry name" value="PP-binding"/>
    <property type="match status" value="1"/>
</dbReference>
<evidence type="ECO:0000313" key="2">
    <source>
        <dbReference type="EMBL" id="SEN90909.1"/>
    </source>
</evidence>
<dbReference type="InterPro" id="IPR000873">
    <property type="entry name" value="AMP-dep_synth/lig_dom"/>
</dbReference>
<dbReference type="Gene3D" id="3.40.50.980">
    <property type="match status" value="2"/>
</dbReference>
<dbReference type="Pfam" id="PF05050">
    <property type="entry name" value="Methyltransf_21"/>
    <property type="match status" value="1"/>
</dbReference>
<dbReference type="NCBIfam" id="TIGR01444">
    <property type="entry name" value="fkbM_fam"/>
    <property type="match status" value="1"/>
</dbReference>
<dbReference type="Gene3D" id="1.10.1200.10">
    <property type="entry name" value="ACP-like"/>
    <property type="match status" value="1"/>
</dbReference>
<sequence>MGTATIHNIAAVYPQGYTFTAAAPVNAGEAGMAAETYSYELGTSLSGTLRDLANDHETGLFVIFCAALGMLLRRYSWDETVVVNIPFSGAAAGNGPVQVPLVLTGSAGSSMRECMEQARQSMIDSYRYNGEWSLPASNITITLEGTYGKAGPLTGMHVCIVRDGNAGFRMNMHYLPSVFSAAFVSRMAGHLGILLRNVPVPSVKAGAVNLLTAEEEAWLQQQQNTAKAFLRDISIPEAFAAQVKNAPAHTALLFENRCLTYEELSRAAARLASQIRQQHMIQENDIIGIYLPKSEEWIVAMLAVMSCGAAFLPLDPASPAMRTTHMIQDAGVKLLITHTELLLKMPAGDTPVLAVDMQADVATATTLPPVSDAALAYVIYTSGSTGVPRGVMVTHRQCLNTIFDHIDRFNITAGDRILQFAAMSFDVAVCEILIALLSGATLVLPPERLVSEPESLAAFMEEKKVSLAMFTPSYYKFYKPAQLRTLRAVITGGEMPSPHDILQSLPYFDYYNAYGPTECAICAAIYKADDSITAGRPVPVGRPLANTAIYLLDPKGKQVPVGCKGEICIAGEGTAAGYLAQPALTAAQFTADPFRAGRRMYKTGDLGYMQEDGNIVFMGREDSQVKLNGMRISLEEINRVITAHPAVKAAYAYLQQPADAGSRLACAVLPDAEAAYTVNKLLKIRQEQPDLFNKRYHLPNGLTLFTVNNNEAALLYNEIFEEQLYFRHGIQLQPGDVVIDAGANIGMFSLFVTHACKGLQVYAFEPIPDVYDMLDANTQLYEQQIKTFNCGLSDEDSTVAFHYYPNNTALSGMYADSSKEMLVRNSITASSAAEGITLATAQLDQLVKEKTYSYQVQCPVKRLSTIMKEQNLQEIALLKIDVEHNESRILNAIEDEDWPKIRQIVMELHGNEAERRQMKEMLAGKGFFVQEVFPDDLDAIPLTMIYCVREKSVQHNTVPGLPLTGGYITDAAQLAADIRKHAAAYLSPVFIPADLYFISQLPLTANGKIDQEQLRMLENEWTQEAGIIPPRNETEAALLELWQDVLQIREIGIADNFFDKGGNSLRVIRLLDLLQKQYPGLLSASDLFDMPTIEQQAALINSKYSGHSQKSTATPEVFTL</sequence>
<dbReference type="RefSeq" id="WP_089921327.1">
    <property type="nucleotide sequence ID" value="NZ_FOBB01000015.1"/>
</dbReference>
<dbReference type="GO" id="GO:0032259">
    <property type="term" value="P:methylation"/>
    <property type="evidence" value="ECO:0007669"/>
    <property type="project" value="UniProtKB-KW"/>
</dbReference>
<dbReference type="GO" id="GO:0005737">
    <property type="term" value="C:cytoplasm"/>
    <property type="evidence" value="ECO:0007669"/>
    <property type="project" value="TreeGrafter"/>
</dbReference>
<dbReference type="GO" id="GO:0044550">
    <property type="term" value="P:secondary metabolite biosynthetic process"/>
    <property type="evidence" value="ECO:0007669"/>
    <property type="project" value="TreeGrafter"/>
</dbReference>
<feature type="domain" description="Carrier" evidence="1">
    <location>
        <begin position="1029"/>
        <end position="1104"/>
    </location>
</feature>
<dbReference type="CDD" id="cd05930">
    <property type="entry name" value="A_NRPS"/>
    <property type="match status" value="1"/>
</dbReference>
<dbReference type="Gene3D" id="3.30.559.30">
    <property type="entry name" value="Nonribosomal peptide synthetase, condensation domain"/>
    <property type="match status" value="1"/>
</dbReference>
<dbReference type="STRING" id="573321.SAMN04488505_1156"/>
<keyword evidence="3" id="KW-1185">Reference proteome</keyword>